<feature type="transmembrane region" description="Helical" evidence="1">
    <location>
        <begin position="66"/>
        <end position="84"/>
    </location>
</feature>
<dbReference type="OrthoDB" id="9812260at2"/>
<dbReference type="InterPro" id="IPR052163">
    <property type="entry name" value="DGC-Regulatory_Protein"/>
</dbReference>
<reference evidence="3" key="1">
    <citation type="submission" date="2014-08" db="EMBL/GenBank/DDBJ databases">
        <title>Draft genome sequences of Sphingobium herbicidovorans.</title>
        <authorList>
            <person name="Gan H.M."/>
            <person name="Gan H.Y."/>
            <person name="Savka M.A."/>
        </authorList>
    </citation>
    <scope>NUCLEOTIDE SEQUENCE [LARGE SCALE GENOMIC DNA]</scope>
    <source>
        <strain evidence="3">NBRC 16415</strain>
    </source>
</reference>
<dbReference type="PROSITE" id="PS50887">
    <property type="entry name" value="GGDEF"/>
    <property type="match status" value="1"/>
</dbReference>
<evidence type="ECO:0000256" key="1">
    <source>
        <dbReference type="SAM" id="Phobius"/>
    </source>
</evidence>
<sequence length="411" mass="44540">MQKAAHGRLITRSATVAWFFKPLGNVNDTGRGFLLGQLLNAPLAALMGSFCALMVLATAYLRTAHFFFGVLIVVELALAAARFLEWRWRQAHLRAHSGYVPAIDLSALLSLLWCTLQGLSTYIIMSSGDSVLRVLSATLVMALIGPICSRNYAAPRFAFLLVLLLDLPFVAGAIASHDPWLLVLVVMTPPFLIGAMQIIVSFHRALLLSLEAQARNLHLAQHDSLTGILNRHGMDTALSRIKPDAQRKMALMAIDLDGFKQVNDSYGHGAGDLLLIKVAQRIQALVSGENLLGRMGGDEFMVVMRDVSPAQVGPFAEALIAAISHRPYELHGGMMARIGASIGYACLPEDAATAAELRLRADQALYKAKEAGKGIGVRYRDKRGNVSTALSCAGEARSGFHRLQPQRVAPR</sequence>
<keyword evidence="4" id="KW-1185">Reference proteome</keyword>
<dbReference type="PANTHER" id="PTHR46663">
    <property type="entry name" value="DIGUANYLATE CYCLASE DGCT-RELATED"/>
    <property type="match status" value="1"/>
</dbReference>
<keyword evidence="1" id="KW-0812">Transmembrane</keyword>
<proteinExistence type="predicted"/>
<feature type="domain" description="GGDEF" evidence="2">
    <location>
        <begin position="247"/>
        <end position="381"/>
    </location>
</feature>
<dbReference type="Gene3D" id="3.30.70.270">
    <property type="match status" value="1"/>
</dbReference>
<comment type="caution">
    <text evidence="3">The sequence shown here is derived from an EMBL/GenBank/DDBJ whole genome shotgun (WGS) entry which is preliminary data.</text>
</comment>
<feature type="transmembrane region" description="Helical" evidence="1">
    <location>
        <begin position="131"/>
        <end position="148"/>
    </location>
</feature>
<dbReference type="PANTHER" id="PTHR46663:SF2">
    <property type="entry name" value="GGDEF DOMAIN-CONTAINING PROTEIN"/>
    <property type="match status" value="1"/>
</dbReference>
<dbReference type="InterPro" id="IPR000160">
    <property type="entry name" value="GGDEF_dom"/>
</dbReference>
<evidence type="ECO:0000313" key="3">
    <source>
        <dbReference type="EMBL" id="KFG91366.1"/>
    </source>
</evidence>
<dbReference type="AlphaFoldDB" id="A0A086PD98"/>
<keyword evidence="1" id="KW-1133">Transmembrane helix</keyword>
<feature type="transmembrane region" description="Helical" evidence="1">
    <location>
        <begin position="38"/>
        <end position="60"/>
    </location>
</feature>
<dbReference type="CDD" id="cd01949">
    <property type="entry name" value="GGDEF"/>
    <property type="match status" value="1"/>
</dbReference>
<feature type="transmembrane region" description="Helical" evidence="1">
    <location>
        <begin position="157"/>
        <end position="174"/>
    </location>
</feature>
<dbReference type="PATRIC" id="fig|1219045.3.peg.874"/>
<dbReference type="RefSeq" id="WP_051908030.1">
    <property type="nucleotide sequence ID" value="NZ_BCZD01000021.1"/>
</dbReference>
<dbReference type="InterPro" id="IPR029787">
    <property type="entry name" value="Nucleotide_cyclase"/>
</dbReference>
<dbReference type="EMBL" id="JFZA02000004">
    <property type="protein sequence ID" value="KFG91366.1"/>
    <property type="molecule type" value="Genomic_DNA"/>
</dbReference>
<protein>
    <submittedName>
        <fullName evidence="3">Diguanylate cyclase</fullName>
    </submittedName>
</protein>
<keyword evidence="1" id="KW-0472">Membrane</keyword>
<evidence type="ECO:0000259" key="2">
    <source>
        <dbReference type="PROSITE" id="PS50887"/>
    </source>
</evidence>
<feature type="transmembrane region" description="Helical" evidence="1">
    <location>
        <begin position="105"/>
        <end position="125"/>
    </location>
</feature>
<dbReference type="SMART" id="SM00267">
    <property type="entry name" value="GGDEF"/>
    <property type="match status" value="1"/>
</dbReference>
<dbReference type="Pfam" id="PF00990">
    <property type="entry name" value="GGDEF"/>
    <property type="match status" value="1"/>
</dbReference>
<organism evidence="3 4">
    <name type="scientific">Sphingobium herbicidovorans (strain ATCC 700291 / DSM 11019 / CCUG 56400 / KCTC 2939 / LMG 18315 / NBRC 16415 / MH)</name>
    <name type="common">Sphingomonas herbicidovorans</name>
    <dbReference type="NCBI Taxonomy" id="1219045"/>
    <lineage>
        <taxon>Bacteria</taxon>
        <taxon>Pseudomonadati</taxon>
        <taxon>Pseudomonadota</taxon>
        <taxon>Alphaproteobacteria</taxon>
        <taxon>Sphingomonadales</taxon>
        <taxon>Sphingomonadaceae</taxon>
        <taxon>Sphingobium</taxon>
    </lineage>
</organism>
<accession>A0A086PD98</accession>
<gene>
    <name evidence="3" type="ORF">BV98_000859</name>
</gene>
<evidence type="ECO:0000313" key="4">
    <source>
        <dbReference type="Proteomes" id="UP000024284"/>
    </source>
</evidence>
<dbReference type="eggNOG" id="COG2199">
    <property type="taxonomic scope" value="Bacteria"/>
</dbReference>
<dbReference type="SUPFAM" id="SSF55073">
    <property type="entry name" value="Nucleotide cyclase"/>
    <property type="match status" value="1"/>
</dbReference>
<name>A0A086PD98_SPHHM</name>
<dbReference type="InterPro" id="IPR043128">
    <property type="entry name" value="Rev_trsase/Diguanyl_cyclase"/>
</dbReference>
<dbReference type="Proteomes" id="UP000024284">
    <property type="component" value="Unassembled WGS sequence"/>
</dbReference>
<dbReference type="NCBIfam" id="TIGR00254">
    <property type="entry name" value="GGDEF"/>
    <property type="match status" value="1"/>
</dbReference>
<feature type="transmembrane region" description="Helical" evidence="1">
    <location>
        <begin position="180"/>
        <end position="200"/>
    </location>
</feature>
<dbReference type="STRING" id="76947.GCA_002080435_01930"/>